<dbReference type="PANTHER" id="PTHR22772:SF4">
    <property type="entry name" value="ZINC FINGER ZZ-TYPE AND EF-HAND DOMAIN-CONTAINING PROTEIN 1"/>
    <property type="match status" value="1"/>
</dbReference>
<dbReference type="InterPro" id="IPR040099">
    <property type="entry name" value="ZZEF1"/>
</dbReference>
<sequence>MAEDGSQDKVHIPGAIYLSIKFDSQCNTEEGCDELAMSSSSDFQQDRHSFSGSQQKWKDFELPGDTLYYRFTSDMSNTEWGYKFTVTAGHLGRFQTGVCSGLFVRTICLPGTLHGSGIRDFEADVVRRKSCASSPIGKNLGMVGGRGLSPDWPSAVKSHPLTSEDCGVLQPQTASRSVQAGATIDEFDENQDRHTEAGQPSEEGPSQLTGAFTSRADASLKTQLDLCDLALLKPLWQLFTHMEYGLFEDVTQPGILLPLHRALTELFFVTENLAQELGVLQDYLLALTTDDHLLRCATQVLSPPQQS</sequence>
<dbReference type="Proteomes" id="UP001266305">
    <property type="component" value="Unassembled WGS sequence"/>
</dbReference>
<accession>A0ABQ9VN33</accession>
<dbReference type="EMBL" id="JASSZA010000005">
    <property type="protein sequence ID" value="KAK2110622.1"/>
    <property type="molecule type" value="Genomic_DNA"/>
</dbReference>
<comment type="caution">
    <text evidence="2">The sequence shown here is derived from an EMBL/GenBank/DDBJ whole genome shotgun (WGS) entry which is preliminary data.</text>
</comment>
<evidence type="ECO:0000256" key="1">
    <source>
        <dbReference type="SAM" id="MobiDB-lite"/>
    </source>
</evidence>
<protein>
    <submittedName>
        <fullName evidence="2">Uncharacterized protein</fullName>
    </submittedName>
</protein>
<gene>
    <name evidence="2" type="ORF">P7K49_010368</name>
</gene>
<keyword evidence="3" id="KW-1185">Reference proteome</keyword>
<organism evidence="2 3">
    <name type="scientific">Saguinus oedipus</name>
    <name type="common">Cotton-top tamarin</name>
    <name type="synonym">Oedipomidas oedipus</name>
    <dbReference type="NCBI Taxonomy" id="9490"/>
    <lineage>
        <taxon>Eukaryota</taxon>
        <taxon>Metazoa</taxon>
        <taxon>Chordata</taxon>
        <taxon>Craniata</taxon>
        <taxon>Vertebrata</taxon>
        <taxon>Euteleostomi</taxon>
        <taxon>Mammalia</taxon>
        <taxon>Eutheria</taxon>
        <taxon>Euarchontoglires</taxon>
        <taxon>Primates</taxon>
        <taxon>Haplorrhini</taxon>
        <taxon>Platyrrhini</taxon>
        <taxon>Cebidae</taxon>
        <taxon>Callitrichinae</taxon>
        <taxon>Saguinus</taxon>
    </lineage>
</organism>
<reference evidence="2 3" key="1">
    <citation type="submission" date="2023-05" db="EMBL/GenBank/DDBJ databases">
        <title>B98-5 Cell Line De Novo Hybrid Assembly: An Optical Mapping Approach.</title>
        <authorList>
            <person name="Kananen K."/>
            <person name="Auerbach J.A."/>
            <person name="Kautto E."/>
            <person name="Blachly J.S."/>
        </authorList>
    </citation>
    <scope>NUCLEOTIDE SEQUENCE [LARGE SCALE GENOMIC DNA]</scope>
    <source>
        <strain evidence="2">B95-8</strain>
        <tissue evidence="2">Cell line</tissue>
    </source>
</reference>
<name>A0ABQ9VN33_SAGOE</name>
<evidence type="ECO:0000313" key="2">
    <source>
        <dbReference type="EMBL" id="KAK2110622.1"/>
    </source>
</evidence>
<dbReference type="PANTHER" id="PTHR22772">
    <property type="entry name" value="NOVEL ZZ TYPE ZINC FINGER DOMAIN CONTAINING PROTEIN"/>
    <property type="match status" value="1"/>
</dbReference>
<evidence type="ECO:0000313" key="3">
    <source>
        <dbReference type="Proteomes" id="UP001266305"/>
    </source>
</evidence>
<proteinExistence type="predicted"/>
<feature type="region of interest" description="Disordered" evidence="1">
    <location>
        <begin position="189"/>
        <end position="209"/>
    </location>
</feature>